<dbReference type="InterPro" id="IPR011010">
    <property type="entry name" value="DNA_brk_join_enz"/>
</dbReference>
<organism evidence="1">
    <name type="scientific">marine sediment metagenome</name>
    <dbReference type="NCBI Taxonomy" id="412755"/>
    <lineage>
        <taxon>unclassified sequences</taxon>
        <taxon>metagenomes</taxon>
        <taxon>ecological metagenomes</taxon>
    </lineage>
</organism>
<evidence type="ECO:0008006" key="2">
    <source>
        <dbReference type="Google" id="ProtNLM"/>
    </source>
</evidence>
<dbReference type="SUPFAM" id="SSF56349">
    <property type="entry name" value="DNA breaking-rejoining enzymes"/>
    <property type="match status" value="1"/>
</dbReference>
<protein>
    <recommendedName>
        <fullName evidence="2">Tyr recombinase domain-containing protein</fullName>
    </recommendedName>
</protein>
<evidence type="ECO:0000313" key="1">
    <source>
        <dbReference type="EMBL" id="KKK54158.1"/>
    </source>
</evidence>
<accession>A0A0F8WC31</accession>
<name>A0A0F8WC31_9ZZZZ</name>
<reference evidence="1" key="1">
    <citation type="journal article" date="2015" name="Nature">
        <title>Complex archaea that bridge the gap between prokaryotes and eukaryotes.</title>
        <authorList>
            <person name="Spang A."/>
            <person name="Saw J.H."/>
            <person name="Jorgensen S.L."/>
            <person name="Zaremba-Niedzwiedzka K."/>
            <person name="Martijn J."/>
            <person name="Lind A.E."/>
            <person name="van Eijk R."/>
            <person name="Schleper C."/>
            <person name="Guy L."/>
            <person name="Ettema T.J."/>
        </authorList>
    </citation>
    <scope>NUCLEOTIDE SEQUENCE</scope>
</reference>
<sequence>MNYDVLNNFKTHLENSPQLMSSSVETYMKIITELVSRYGIDPNVNQLNEFIAYKCKKRQASVVQAALRYYLKFRWRNWRTISDQLVKAKSRPVAKKKNFLTKTQSIDVINSIQNTEHKLIAKIQYFTGARVSEVISIRKVNMKHENQHN</sequence>
<gene>
    <name evidence="1" type="ORF">LCGC14_3087570</name>
</gene>
<comment type="caution">
    <text evidence="1">The sequence shown here is derived from an EMBL/GenBank/DDBJ whole genome shotgun (WGS) entry which is preliminary data.</text>
</comment>
<dbReference type="GO" id="GO:0003677">
    <property type="term" value="F:DNA binding"/>
    <property type="evidence" value="ECO:0007669"/>
    <property type="project" value="InterPro"/>
</dbReference>
<dbReference type="EMBL" id="LAZR01066139">
    <property type="protein sequence ID" value="KKK54158.1"/>
    <property type="molecule type" value="Genomic_DNA"/>
</dbReference>
<proteinExistence type="predicted"/>
<feature type="non-terminal residue" evidence="1">
    <location>
        <position position="149"/>
    </location>
</feature>
<dbReference type="AlphaFoldDB" id="A0A0F8WC31"/>